<dbReference type="Pfam" id="PF20259">
    <property type="entry name" value="tRNA_Me_trans_M"/>
    <property type="match status" value="1"/>
</dbReference>
<reference evidence="3 5" key="2">
    <citation type="submission" date="2018-12" db="EMBL/GenBank/DDBJ databases">
        <authorList>
            <consortium name="Pathogen Informatics"/>
        </authorList>
    </citation>
    <scope>NUCLEOTIDE SEQUENCE [LARGE SCALE GENOMIC DNA]</scope>
    <source>
        <strain evidence="3 5">NCTC13489</strain>
    </source>
</reference>
<dbReference type="OrthoDB" id="9800696at2"/>
<evidence type="ECO:0000259" key="1">
    <source>
        <dbReference type="Pfam" id="PF20259"/>
    </source>
</evidence>
<evidence type="ECO:0000313" key="5">
    <source>
        <dbReference type="Proteomes" id="UP000270036"/>
    </source>
</evidence>
<dbReference type="EC" id="2.8.1.-" evidence="3"/>
<evidence type="ECO:0000313" key="3">
    <source>
        <dbReference type="EMBL" id="VEH98494.1"/>
    </source>
</evidence>
<evidence type="ECO:0000313" key="2">
    <source>
        <dbReference type="EMBL" id="KEY19307.1"/>
    </source>
</evidence>
<dbReference type="Proteomes" id="UP000270036">
    <property type="component" value="Chromosome"/>
</dbReference>
<dbReference type="KEGG" id="cant:NCTC13489_00993"/>
<keyword evidence="4" id="KW-1185">Reference proteome</keyword>
<dbReference type="Proteomes" id="UP000028349">
    <property type="component" value="Unassembled WGS sequence"/>
</dbReference>
<dbReference type="InterPro" id="IPR046884">
    <property type="entry name" value="MnmA-like_central"/>
</dbReference>
<feature type="domain" description="tRNA-specific 2-thiouridylase MnmA-like central" evidence="1">
    <location>
        <begin position="44"/>
        <end position="89"/>
    </location>
</feature>
<dbReference type="InterPro" id="IPR023382">
    <property type="entry name" value="MnmA-like_central_sf"/>
</dbReference>
<dbReference type="STRING" id="266748.HY04_12935"/>
<name>A0A3S4UXQ0_9FLAO</name>
<sequence>MTTQGQIVEIPNNSPLYSVKRHVFLTKREKLIWEARLDCYSLFDGFLVGGHSGLENYKLGQRRGINVGGKKKPLYVIEIDPENNRLFVGAGEDHPGLWTSVLSFTANHFDWNQENNFTAEELEKGIAIEISSSVLEENISATLYIFDEIVFFEFEKPALMILKENPLHLFYQNKNIANTFK</sequence>
<gene>
    <name evidence="3" type="primary">mnmA_1</name>
    <name evidence="2" type="ORF">HY04_12935</name>
    <name evidence="3" type="ORF">NCTC13489_00993</name>
</gene>
<dbReference type="EMBL" id="LR134441">
    <property type="protein sequence ID" value="VEH98494.1"/>
    <property type="molecule type" value="Genomic_DNA"/>
</dbReference>
<keyword evidence="3" id="KW-0808">Transferase</keyword>
<evidence type="ECO:0000313" key="4">
    <source>
        <dbReference type="Proteomes" id="UP000028349"/>
    </source>
</evidence>
<dbReference type="AlphaFoldDB" id="A0A3S4UXQ0"/>
<protein>
    <submittedName>
        <fullName evidence="3">tRNA-specific 2-thiouridylase mnmA</fullName>
        <ecNumber evidence="3">2.8.1.-</ecNumber>
    </submittedName>
</protein>
<reference evidence="2 4" key="1">
    <citation type="submission" date="2014-07" db="EMBL/GenBank/DDBJ databases">
        <authorList>
            <person name="Pisani N.G."/>
            <person name="Newman J.D."/>
        </authorList>
    </citation>
    <scope>NUCLEOTIDE SEQUENCE [LARGE SCALE GENOMIC DNA]</scope>
    <source>
        <strain evidence="2 4">LMG 24720</strain>
    </source>
</reference>
<organism evidence="3 5">
    <name type="scientific">Kaistella antarctica</name>
    <dbReference type="NCBI Taxonomy" id="266748"/>
    <lineage>
        <taxon>Bacteria</taxon>
        <taxon>Pseudomonadati</taxon>
        <taxon>Bacteroidota</taxon>
        <taxon>Flavobacteriia</taxon>
        <taxon>Flavobacteriales</taxon>
        <taxon>Weeksellaceae</taxon>
        <taxon>Chryseobacterium group</taxon>
        <taxon>Kaistella</taxon>
    </lineage>
</organism>
<dbReference type="RefSeq" id="WP_051803815.1">
    <property type="nucleotide sequence ID" value="NZ_FOIX01000003.1"/>
</dbReference>
<dbReference type="EMBL" id="JPEP01000002">
    <property type="protein sequence ID" value="KEY19307.1"/>
    <property type="molecule type" value="Genomic_DNA"/>
</dbReference>
<dbReference type="Gene3D" id="2.30.30.280">
    <property type="entry name" value="Adenine nucleotide alpha hydrolases-like domains"/>
    <property type="match status" value="1"/>
</dbReference>
<accession>A0A3S4UXQ0</accession>
<proteinExistence type="predicted"/>
<dbReference type="GO" id="GO:0016783">
    <property type="term" value="F:sulfurtransferase activity"/>
    <property type="evidence" value="ECO:0007669"/>
    <property type="project" value="InterPro"/>
</dbReference>